<comment type="caution">
    <text evidence="8">The sequence shown here is derived from an EMBL/GenBank/DDBJ whole genome shotgun (WGS) entry which is preliminary data.</text>
</comment>
<dbReference type="NCBIfam" id="TIGR02532">
    <property type="entry name" value="IV_pilin_GFxxxE"/>
    <property type="match status" value="1"/>
</dbReference>
<dbReference type="GO" id="GO:0016020">
    <property type="term" value="C:membrane"/>
    <property type="evidence" value="ECO:0007669"/>
    <property type="project" value="UniProtKB-SubCell"/>
</dbReference>
<protein>
    <recommendedName>
        <fullName evidence="7">Type II secretion system protein GspG C-terminal domain-containing protein</fullName>
    </recommendedName>
</protein>
<organism evidence="8 9">
    <name type="scientific">Candidatus Magasanikbacteria bacterium CG10_big_fil_rev_8_21_14_0_10_42_10</name>
    <dbReference type="NCBI Taxonomy" id="1974649"/>
    <lineage>
        <taxon>Bacteria</taxon>
        <taxon>Candidatus Magasanikiibacteriota</taxon>
    </lineage>
</organism>
<dbReference type="PANTHER" id="PTHR30093:SF44">
    <property type="entry name" value="TYPE II SECRETION SYSTEM CORE PROTEIN G"/>
    <property type="match status" value="1"/>
</dbReference>
<keyword evidence="5 6" id="KW-0472">Membrane</keyword>
<dbReference type="EMBL" id="PFBY01000017">
    <property type="protein sequence ID" value="PIR76598.1"/>
    <property type="molecule type" value="Genomic_DNA"/>
</dbReference>
<evidence type="ECO:0000259" key="7">
    <source>
        <dbReference type="Pfam" id="PF08334"/>
    </source>
</evidence>
<dbReference type="PROSITE" id="PS00409">
    <property type="entry name" value="PROKAR_NTER_METHYL"/>
    <property type="match status" value="1"/>
</dbReference>
<dbReference type="InterPro" id="IPR013545">
    <property type="entry name" value="T2SS_protein-GspG_C"/>
</dbReference>
<dbReference type="AlphaFoldDB" id="A0A2H0TWR4"/>
<evidence type="ECO:0000256" key="1">
    <source>
        <dbReference type="ARBA" id="ARBA00004167"/>
    </source>
</evidence>
<evidence type="ECO:0000256" key="4">
    <source>
        <dbReference type="ARBA" id="ARBA00022989"/>
    </source>
</evidence>
<accession>A0A2H0TWR4</accession>
<dbReference type="GO" id="GO:0015627">
    <property type="term" value="C:type II protein secretion system complex"/>
    <property type="evidence" value="ECO:0007669"/>
    <property type="project" value="InterPro"/>
</dbReference>
<dbReference type="Pfam" id="PF07963">
    <property type="entry name" value="N_methyl"/>
    <property type="match status" value="1"/>
</dbReference>
<evidence type="ECO:0000313" key="8">
    <source>
        <dbReference type="EMBL" id="PIR76598.1"/>
    </source>
</evidence>
<evidence type="ECO:0000313" key="9">
    <source>
        <dbReference type="Proteomes" id="UP000231530"/>
    </source>
</evidence>
<evidence type="ECO:0000256" key="3">
    <source>
        <dbReference type="ARBA" id="ARBA00022692"/>
    </source>
</evidence>
<sequence length="144" mass="14796">MNKKGFTLIELLVVIAIIGLLSTLAVVALGSAREKANDAKRLSDLKQVQTALELYYTDNNLYPSTTASGVTLGSTSYACLNSSGFAAVNCATPYMGLVPSDPVAAQSYTYIGATDGSTYSINATLQGTVSGLTGSVTATPSGIQ</sequence>
<keyword evidence="4 6" id="KW-1133">Transmembrane helix</keyword>
<reference evidence="9" key="1">
    <citation type="submission" date="2017-09" db="EMBL/GenBank/DDBJ databases">
        <title>Depth-based differentiation of microbial function through sediment-hosted aquifers and enrichment of novel symbionts in the deep terrestrial subsurface.</title>
        <authorList>
            <person name="Probst A.J."/>
            <person name="Ladd B."/>
            <person name="Jarett J.K."/>
            <person name="Geller-Mcgrath D.E."/>
            <person name="Sieber C.M.K."/>
            <person name="Emerson J.B."/>
            <person name="Anantharaman K."/>
            <person name="Thomas B.C."/>
            <person name="Malmstrom R."/>
            <person name="Stieglmeier M."/>
            <person name="Klingl A."/>
            <person name="Woyke T."/>
            <person name="Ryan C.M."/>
            <person name="Banfield J.F."/>
        </authorList>
    </citation>
    <scope>NUCLEOTIDE SEQUENCE [LARGE SCALE GENOMIC DNA]</scope>
</reference>
<dbReference type="InterPro" id="IPR045584">
    <property type="entry name" value="Pilin-like"/>
</dbReference>
<evidence type="ECO:0000256" key="6">
    <source>
        <dbReference type="SAM" id="Phobius"/>
    </source>
</evidence>
<evidence type="ECO:0000256" key="2">
    <source>
        <dbReference type="ARBA" id="ARBA00022481"/>
    </source>
</evidence>
<keyword evidence="3 6" id="KW-0812">Transmembrane</keyword>
<name>A0A2H0TWR4_9BACT</name>
<evidence type="ECO:0000256" key="5">
    <source>
        <dbReference type="ARBA" id="ARBA00023136"/>
    </source>
</evidence>
<dbReference type="Gene3D" id="3.30.700.10">
    <property type="entry name" value="Glycoprotein, Type 4 Pilin"/>
    <property type="match status" value="1"/>
</dbReference>
<dbReference type="InterPro" id="IPR012902">
    <property type="entry name" value="N_methyl_site"/>
</dbReference>
<gene>
    <name evidence="8" type="ORF">COU32_01330</name>
</gene>
<dbReference type="SUPFAM" id="SSF54523">
    <property type="entry name" value="Pili subunits"/>
    <property type="match status" value="1"/>
</dbReference>
<feature type="domain" description="Type II secretion system protein GspG C-terminal" evidence="7">
    <location>
        <begin position="32"/>
        <end position="121"/>
    </location>
</feature>
<dbReference type="PANTHER" id="PTHR30093">
    <property type="entry name" value="GENERAL SECRETION PATHWAY PROTEIN G"/>
    <property type="match status" value="1"/>
</dbReference>
<proteinExistence type="predicted"/>
<feature type="transmembrane region" description="Helical" evidence="6">
    <location>
        <begin position="6"/>
        <end position="32"/>
    </location>
</feature>
<comment type="subcellular location">
    <subcellularLocation>
        <location evidence="1">Membrane</location>
        <topology evidence="1">Single-pass membrane protein</topology>
    </subcellularLocation>
</comment>
<dbReference type="Pfam" id="PF08334">
    <property type="entry name" value="T2SSG"/>
    <property type="match status" value="1"/>
</dbReference>
<keyword evidence="2" id="KW-0488">Methylation</keyword>
<dbReference type="InterPro" id="IPR000983">
    <property type="entry name" value="Bac_GSPG_pilin"/>
</dbReference>
<dbReference type="GO" id="GO:0015628">
    <property type="term" value="P:protein secretion by the type II secretion system"/>
    <property type="evidence" value="ECO:0007669"/>
    <property type="project" value="InterPro"/>
</dbReference>
<dbReference type="Proteomes" id="UP000231530">
    <property type="component" value="Unassembled WGS sequence"/>
</dbReference>
<dbReference type="PRINTS" id="PR00813">
    <property type="entry name" value="BCTERIALGSPG"/>
</dbReference>